<protein>
    <submittedName>
        <fullName evidence="1">Uncharacterized protein</fullName>
    </submittedName>
</protein>
<proteinExistence type="predicted"/>
<organism evidence="1 2">
    <name type="scientific">Argiope bruennichi</name>
    <name type="common">Wasp spider</name>
    <name type="synonym">Aranea bruennichi</name>
    <dbReference type="NCBI Taxonomy" id="94029"/>
    <lineage>
        <taxon>Eukaryota</taxon>
        <taxon>Metazoa</taxon>
        <taxon>Ecdysozoa</taxon>
        <taxon>Arthropoda</taxon>
        <taxon>Chelicerata</taxon>
        <taxon>Arachnida</taxon>
        <taxon>Araneae</taxon>
        <taxon>Araneomorphae</taxon>
        <taxon>Entelegynae</taxon>
        <taxon>Araneoidea</taxon>
        <taxon>Araneidae</taxon>
        <taxon>Argiope</taxon>
    </lineage>
</organism>
<name>A0A8T0F734_ARGBR</name>
<reference evidence="1" key="1">
    <citation type="journal article" date="2020" name="bioRxiv">
        <title>Chromosome-level reference genome of the European wasp spider Argiope bruennichi: a resource for studies on range expansion and evolutionary adaptation.</title>
        <authorList>
            <person name="Sheffer M.M."/>
            <person name="Hoppe A."/>
            <person name="Krehenwinkel H."/>
            <person name="Uhl G."/>
            <person name="Kuss A.W."/>
            <person name="Jensen L."/>
            <person name="Jensen C."/>
            <person name="Gillespie R.G."/>
            <person name="Hoff K.J."/>
            <person name="Prost S."/>
        </authorList>
    </citation>
    <scope>NUCLEOTIDE SEQUENCE</scope>
</reference>
<dbReference type="AlphaFoldDB" id="A0A8T0F734"/>
<comment type="caution">
    <text evidence="1">The sequence shown here is derived from an EMBL/GenBank/DDBJ whole genome shotgun (WGS) entry which is preliminary data.</text>
</comment>
<keyword evidence="2" id="KW-1185">Reference proteome</keyword>
<evidence type="ECO:0000313" key="1">
    <source>
        <dbReference type="EMBL" id="KAF8785249.1"/>
    </source>
</evidence>
<reference evidence="1" key="2">
    <citation type="submission" date="2020-06" db="EMBL/GenBank/DDBJ databases">
        <authorList>
            <person name="Sheffer M."/>
        </authorList>
    </citation>
    <scope>NUCLEOTIDE SEQUENCE</scope>
</reference>
<dbReference type="Proteomes" id="UP000807504">
    <property type="component" value="Unassembled WGS sequence"/>
</dbReference>
<gene>
    <name evidence="1" type="ORF">HNY73_010821</name>
</gene>
<accession>A0A8T0F734</accession>
<evidence type="ECO:0000313" key="2">
    <source>
        <dbReference type="Proteomes" id="UP000807504"/>
    </source>
</evidence>
<dbReference type="EMBL" id="JABXBU010000030">
    <property type="protein sequence ID" value="KAF8785249.1"/>
    <property type="molecule type" value="Genomic_DNA"/>
</dbReference>
<sequence length="357" mass="41782">MSSVQIAIPILNNPKIRQFIDSCTPCSHSSENIEVCNSIEKLVTAKIQHIVAPLLQTVVKNCIMAMFSQIVKCKATYSLILTDCAAYVNKNHKFIWKFDGTIDQRKSAKSLIENESLRIKERFLLACSYCFIDDAYCLWNSMKTTQKTFTPLELECHIVAKIWIEIFEENPESMRMIHSFVLQNNVFMLNYVLHLLPEEKQPPFLLKIALKNHVDANVMRFCLSQLHTCYKEIVIKNSPVTVLQCFLAWPYQSTFLNVAKCLWTYLSKEGFCEILWLILHKLMDQEWSDFILIQLLKEFWSESPIDFKEHVKQQTVFEPLAVVLDCDMQSFPRSELKQATHQSLERYLQQFFPNDRK</sequence>